<dbReference type="GO" id="GO:0005886">
    <property type="term" value="C:plasma membrane"/>
    <property type="evidence" value="ECO:0007669"/>
    <property type="project" value="UniProtKB-SubCell"/>
</dbReference>
<evidence type="ECO:0000313" key="12">
    <source>
        <dbReference type="Proteomes" id="UP000192455"/>
    </source>
</evidence>
<feature type="transmembrane region" description="Helical" evidence="9">
    <location>
        <begin position="303"/>
        <end position="323"/>
    </location>
</feature>
<keyword evidence="12" id="KW-1185">Reference proteome</keyword>
<dbReference type="GO" id="GO:0008137">
    <property type="term" value="F:NADH dehydrogenase (ubiquinone) activity"/>
    <property type="evidence" value="ECO:0007669"/>
    <property type="project" value="InterPro"/>
</dbReference>
<protein>
    <submittedName>
        <fullName evidence="11">Multisubunit potassium/proton antiporter, PhaD subunit</fullName>
    </submittedName>
</protein>
<feature type="transmembrane region" description="Helical" evidence="9">
    <location>
        <begin position="409"/>
        <end position="434"/>
    </location>
</feature>
<feature type="transmembrane region" description="Helical" evidence="9">
    <location>
        <begin position="243"/>
        <end position="266"/>
    </location>
</feature>
<evidence type="ECO:0000256" key="2">
    <source>
        <dbReference type="ARBA" id="ARBA00004651"/>
    </source>
</evidence>
<dbReference type="PANTHER" id="PTHR42703">
    <property type="entry name" value="NADH DEHYDROGENASE"/>
    <property type="match status" value="1"/>
</dbReference>
<comment type="function">
    <text evidence="1">NDH-1 shuttles electrons from NADH, via FMN and iron-sulfur (Fe-S) centers, to quinones in the respiratory chain. The immediate electron acceptor for the enzyme in this species is believed to be ubiquinone. Couples the redox reaction to proton translocation (for every two electrons transferred, four hydrogen ions are translocated across the cytoplasmic membrane), and thus conserves the redox energy in a proton gradient.</text>
</comment>
<feature type="transmembrane region" description="Helical" evidence="9">
    <location>
        <begin position="278"/>
        <end position="296"/>
    </location>
</feature>
<evidence type="ECO:0000256" key="7">
    <source>
        <dbReference type="ARBA" id="ARBA00023136"/>
    </source>
</evidence>
<dbReference type="STRING" id="515897.SAMN05421849_1730"/>
<feature type="transmembrane region" description="Helical" evidence="9">
    <location>
        <begin position="6"/>
        <end position="23"/>
    </location>
</feature>
<feature type="transmembrane region" description="Helical" evidence="9">
    <location>
        <begin position="329"/>
        <end position="348"/>
    </location>
</feature>
<feature type="transmembrane region" description="Helical" evidence="9">
    <location>
        <begin position="369"/>
        <end position="389"/>
    </location>
</feature>
<feature type="transmembrane region" description="Helical" evidence="9">
    <location>
        <begin position="469"/>
        <end position="489"/>
    </location>
</feature>
<evidence type="ECO:0000256" key="1">
    <source>
        <dbReference type="ARBA" id="ARBA00002378"/>
    </source>
</evidence>
<dbReference type="GO" id="GO:0042773">
    <property type="term" value="P:ATP synthesis coupled electron transport"/>
    <property type="evidence" value="ECO:0007669"/>
    <property type="project" value="InterPro"/>
</dbReference>
<evidence type="ECO:0000259" key="10">
    <source>
        <dbReference type="Pfam" id="PF00361"/>
    </source>
</evidence>
<dbReference type="NCBIfam" id="NF009309">
    <property type="entry name" value="PRK12666.1"/>
    <property type="match status" value="1"/>
</dbReference>
<dbReference type="InterPro" id="IPR001750">
    <property type="entry name" value="ND/Mrp_TM"/>
</dbReference>
<feature type="transmembrane region" description="Helical" evidence="9">
    <location>
        <begin position="162"/>
        <end position="184"/>
    </location>
</feature>
<keyword evidence="6 9" id="KW-1133">Transmembrane helix</keyword>
<comment type="similarity">
    <text evidence="3">Belongs to the CPA3 antiporters (TC 2.A.63) subunit D family.</text>
</comment>
<proteinExistence type="inferred from homology"/>
<evidence type="ECO:0000256" key="4">
    <source>
        <dbReference type="ARBA" id="ARBA00022475"/>
    </source>
</evidence>
<dbReference type="RefSeq" id="WP_076649475.1">
    <property type="nucleotide sequence ID" value="NZ_FTPS01000001.1"/>
</dbReference>
<feature type="domain" description="NADH:quinone oxidoreductase/Mrp antiporter transmembrane" evidence="10">
    <location>
        <begin position="128"/>
        <end position="416"/>
    </location>
</feature>
<dbReference type="Pfam" id="PF00361">
    <property type="entry name" value="Proton_antipo_M"/>
    <property type="match status" value="1"/>
</dbReference>
<feature type="transmembrane region" description="Helical" evidence="9">
    <location>
        <begin position="204"/>
        <end position="231"/>
    </location>
</feature>
<gene>
    <name evidence="11" type="ORF">SAMN05421849_1730</name>
</gene>
<dbReference type="PANTHER" id="PTHR42703:SF1">
    <property type="entry name" value="NA(+)_H(+) ANTIPORTER SUBUNIT D1"/>
    <property type="match status" value="1"/>
</dbReference>
<dbReference type="AlphaFoldDB" id="A0A1R3WWU5"/>
<comment type="subcellular location">
    <subcellularLocation>
        <location evidence="2">Cell membrane</location>
        <topology evidence="2">Multi-pass membrane protein</topology>
    </subcellularLocation>
    <subcellularLocation>
        <location evidence="8">Membrane</location>
        <topology evidence="8">Multi-pass membrane protein</topology>
    </subcellularLocation>
</comment>
<keyword evidence="5 8" id="KW-0812">Transmembrane</keyword>
<dbReference type="Proteomes" id="UP000192455">
    <property type="component" value="Unassembled WGS sequence"/>
</dbReference>
<keyword evidence="4" id="KW-1003">Cell membrane</keyword>
<dbReference type="OrthoDB" id="9768329at2"/>
<dbReference type="InterPro" id="IPR003918">
    <property type="entry name" value="NADH_UbQ_OxRdtase"/>
</dbReference>
<evidence type="ECO:0000313" key="11">
    <source>
        <dbReference type="EMBL" id="SIT82574.1"/>
    </source>
</evidence>
<evidence type="ECO:0000256" key="5">
    <source>
        <dbReference type="ARBA" id="ARBA00022692"/>
    </source>
</evidence>
<evidence type="ECO:0000256" key="9">
    <source>
        <dbReference type="SAM" id="Phobius"/>
    </source>
</evidence>
<evidence type="ECO:0000256" key="3">
    <source>
        <dbReference type="ARBA" id="ARBA00005346"/>
    </source>
</evidence>
<dbReference type="EMBL" id="FTPS01000001">
    <property type="protein sequence ID" value="SIT82574.1"/>
    <property type="molecule type" value="Genomic_DNA"/>
</dbReference>
<accession>A0A1R3WWU5</accession>
<evidence type="ECO:0000256" key="6">
    <source>
        <dbReference type="ARBA" id="ARBA00022989"/>
    </source>
</evidence>
<keyword evidence="7 9" id="KW-0472">Membrane</keyword>
<reference evidence="11 12" key="1">
    <citation type="submission" date="2017-01" db="EMBL/GenBank/DDBJ databases">
        <authorList>
            <person name="Mah S.A."/>
            <person name="Swanson W.J."/>
            <person name="Moy G.W."/>
            <person name="Vacquier V.D."/>
        </authorList>
    </citation>
    <scope>NUCLEOTIDE SEQUENCE [LARGE SCALE GENOMIC DNA]</scope>
    <source>
        <strain evidence="11 12">DSM 21219</strain>
    </source>
</reference>
<sequence length="519" mass="54474">MSHWIILPIILPAMIAAFILLVLRGEVMLQRVFSTAGTVALVGIAGVLLAQAMDGTITVYELSAWPAPFGIVLVLDRLSALMVMLTALLSLVVVIYSIGTAWDRRGRNFHALFHFQLMGIMGAFLTGDAFNLFVFFEVLLIASYGLMVHGGGAVRLRAGVQYVIYNLLASALFLVALGTLYAVTGTLNMADMAARVSQVPLSEAALLRVGAILLLAVFAVKAALLPLHFWLPASYGNAPGPVGALFAIMTKVGAYCILRMFTLVFGPDQIATVDVQGWLLPGALLTLAIGMIGLLGTRLLSRLASFAVIASMGTLLIAVSLFTQQSSAAALYYIAHSTFATGLMFLIVDLAAMRRGDAIGVSAPMPQGGLIAALFFGGAITLVGMPPFSGFLGKMLVLDAARHVEWAGLIWAVILSTSLIGIVGFTRAGSLVFWKGHDPGIRTEPPDEADLPAPLEAAAAGPAPRASSAMAFGAVWGLFGLVILLTLFAGPMQDYAEATAAQLHAPGDYIGAVLGEGTK</sequence>
<dbReference type="PRINTS" id="PR01437">
    <property type="entry name" value="NUOXDRDTASE4"/>
</dbReference>
<name>A0A1R3WWU5_9RHOB</name>
<feature type="transmembrane region" description="Helical" evidence="9">
    <location>
        <begin position="80"/>
        <end position="102"/>
    </location>
</feature>
<feature type="transmembrane region" description="Helical" evidence="9">
    <location>
        <begin position="35"/>
        <end position="60"/>
    </location>
</feature>
<dbReference type="InterPro" id="IPR050586">
    <property type="entry name" value="CPA3_Na-H_Antiporter_D"/>
</dbReference>
<organism evidence="11 12">
    <name type="scientific">Pontibaca methylaminivorans</name>
    <dbReference type="NCBI Taxonomy" id="515897"/>
    <lineage>
        <taxon>Bacteria</taxon>
        <taxon>Pseudomonadati</taxon>
        <taxon>Pseudomonadota</taxon>
        <taxon>Alphaproteobacteria</taxon>
        <taxon>Rhodobacterales</taxon>
        <taxon>Roseobacteraceae</taxon>
        <taxon>Pontibaca</taxon>
    </lineage>
</organism>
<evidence type="ECO:0000256" key="8">
    <source>
        <dbReference type="RuleBase" id="RU000320"/>
    </source>
</evidence>